<protein>
    <submittedName>
        <fullName evidence="2">Uncharacterized protein</fullName>
    </submittedName>
</protein>
<comment type="caution">
    <text evidence="2">The sequence shown here is derived from an EMBL/GenBank/DDBJ whole genome shotgun (WGS) entry which is preliminary data.</text>
</comment>
<name>A0ABS4FFR1_9BACL</name>
<dbReference type="EMBL" id="JAGGKI010000012">
    <property type="protein sequence ID" value="MBP1895084.1"/>
    <property type="molecule type" value="Genomic_DNA"/>
</dbReference>
<feature type="compositionally biased region" description="Polar residues" evidence="1">
    <location>
        <begin position="14"/>
        <end position="24"/>
    </location>
</feature>
<accession>A0ABS4FFR1</accession>
<dbReference type="RefSeq" id="WP_007129344.1">
    <property type="nucleotide sequence ID" value="NZ_BOSA01000004.1"/>
</dbReference>
<feature type="compositionally biased region" description="Basic and acidic residues" evidence="1">
    <location>
        <begin position="62"/>
        <end position="76"/>
    </location>
</feature>
<organism evidence="2 3">
    <name type="scientific">Paenibacillus lactis</name>
    <dbReference type="NCBI Taxonomy" id="228574"/>
    <lineage>
        <taxon>Bacteria</taxon>
        <taxon>Bacillati</taxon>
        <taxon>Bacillota</taxon>
        <taxon>Bacilli</taxon>
        <taxon>Bacillales</taxon>
        <taxon>Paenibacillaceae</taxon>
        <taxon>Paenibacillus</taxon>
    </lineage>
</organism>
<sequence>MNRFKKEERDEYTDLSTVESQRNDLTAEEFPEGPFGSSLMTESLGKSSPWRADQRPPNSFDYENRELHQELKRDYPSEDQIIQTEFDQEES</sequence>
<dbReference type="Proteomes" id="UP000706926">
    <property type="component" value="Unassembled WGS sequence"/>
</dbReference>
<feature type="region of interest" description="Disordered" evidence="1">
    <location>
        <begin position="1"/>
        <end position="91"/>
    </location>
</feature>
<keyword evidence="3" id="KW-1185">Reference proteome</keyword>
<reference evidence="2 3" key="1">
    <citation type="submission" date="2021-03" db="EMBL/GenBank/DDBJ databases">
        <title>Genomic Encyclopedia of Type Strains, Phase IV (KMG-IV): sequencing the most valuable type-strain genomes for metagenomic binning, comparative biology and taxonomic classification.</title>
        <authorList>
            <person name="Goeker M."/>
        </authorList>
    </citation>
    <scope>NUCLEOTIDE SEQUENCE [LARGE SCALE GENOMIC DNA]</scope>
    <source>
        <strain evidence="2 3">DSM 15596</strain>
    </source>
</reference>
<dbReference type="GeneID" id="95406108"/>
<proteinExistence type="predicted"/>
<evidence type="ECO:0000256" key="1">
    <source>
        <dbReference type="SAM" id="MobiDB-lite"/>
    </source>
</evidence>
<evidence type="ECO:0000313" key="3">
    <source>
        <dbReference type="Proteomes" id="UP000706926"/>
    </source>
</evidence>
<gene>
    <name evidence="2" type="ORF">J2Z18_004193</name>
</gene>
<evidence type="ECO:0000313" key="2">
    <source>
        <dbReference type="EMBL" id="MBP1895084.1"/>
    </source>
</evidence>